<protein>
    <submittedName>
        <fullName evidence="1">Uncharacterized protein</fullName>
    </submittedName>
</protein>
<organism evidence="1 2">
    <name type="scientific">Mya arenaria</name>
    <name type="common">Soft-shell clam</name>
    <dbReference type="NCBI Taxonomy" id="6604"/>
    <lineage>
        <taxon>Eukaryota</taxon>
        <taxon>Metazoa</taxon>
        <taxon>Spiralia</taxon>
        <taxon>Lophotrochozoa</taxon>
        <taxon>Mollusca</taxon>
        <taxon>Bivalvia</taxon>
        <taxon>Autobranchia</taxon>
        <taxon>Heteroconchia</taxon>
        <taxon>Euheterodonta</taxon>
        <taxon>Imparidentia</taxon>
        <taxon>Neoheterodontei</taxon>
        <taxon>Myida</taxon>
        <taxon>Myoidea</taxon>
        <taxon>Myidae</taxon>
        <taxon>Mya</taxon>
    </lineage>
</organism>
<dbReference type="Proteomes" id="UP001164746">
    <property type="component" value="Chromosome 12"/>
</dbReference>
<sequence>MLKRDIMFTSALKVTVLSIAHINMKINKYKYGGLLHSCNKIGDTFMSHLQIVINCSVLIRTTFLSHNFTQDVDVQLLQIAQQ</sequence>
<dbReference type="EMBL" id="CP111023">
    <property type="protein sequence ID" value="WAR22151.1"/>
    <property type="molecule type" value="Genomic_DNA"/>
</dbReference>
<accession>A0ABY7FSH1</accession>
<gene>
    <name evidence="1" type="ORF">MAR_016125</name>
</gene>
<name>A0ABY7FSH1_MYAAR</name>
<evidence type="ECO:0000313" key="1">
    <source>
        <dbReference type="EMBL" id="WAR22151.1"/>
    </source>
</evidence>
<keyword evidence="2" id="KW-1185">Reference proteome</keyword>
<proteinExistence type="predicted"/>
<reference evidence="1" key="1">
    <citation type="submission" date="2022-11" db="EMBL/GenBank/DDBJ databases">
        <title>Centuries of genome instability and evolution in soft-shell clam transmissible cancer (bioRxiv).</title>
        <authorList>
            <person name="Hart S.F.M."/>
            <person name="Yonemitsu M.A."/>
            <person name="Giersch R.M."/>
            <person name="Beal B.F."/>
            <person name="Arriagada G."/>
            <person name="Davis B.W."/>
            <person name="Ostrander E.A."/>
            <person name="Goff S.P."/>
            <person name="Metzger M.J."/>
        </authorList>
    </citation>
    <scope>NUCLEOTIDE SEQUENCE</scope>
    <source>
        <strain evidence="1">MELC-2E11</strain>
        <tissue evidence="1">Siphon/mantle</tissue>
    </source>
</reference>
<evidence type="ECO:0000313" key="2">
    <source>
        <dbReference type="Proteomes" id="UP001164746"/>
    </source>
</evidence>